<evidence type="ECO:0000256" key="1">
    <source>
        <dbReference type="ARBA" id="ARBA00022679"/>
    </source>
</evidence>
<dbReference type="PROSITE" id="PS00113">
    <property type="entry name" value="ADENYLATE_KINASE"/>
    <property type="match status" value="1"/>
</dbReference>
<evidence type="ECO:0000256" key="2">
    <source>
        <dbReference type="ARBA" id="ARBA00022727"/>
    </source>
</evidence>
<keyword evidence="5 7" id="KW-0067">ATP-binding</keyword>
<organism evidence="8">
    <name type="scientific">Symploca sp. SIO1C4</name>
    <dbReference type="NCBI Taxonomy" id="2607765"/>
    <lineage>
        <taxon>Bacteria</taxon>
        <taxon>Bacillati</taxon>
        <taxon>Cyanobacteriota</taxon>
        <taxon>Cyanophyceae</taxon>
        <taxon>Coleofasciculales</taxon>
        <taxon>Coleofasciculaceae</taxon>
        <taxon>Symploca</taxon>
    </lineage>
</organism>
<name>A0A6B3N947_9CYAN</name>
<dbReference type="EMBL" id="JAAHFQ010000074">
    <property type="protein sequence ID" value="NER27122.1"/>
    <property type="molecule type" value="Genomic_DNA"/>
</dbReference>
<evidence type="ECO:0000256" key="4">
    <source>
        <dbReference type="ARBA" id="ARBA00022777"/>
    </source>
</evidence>
<keyword evidence="1 5" id="KW-0808">Transferase</keyword>
<dbReference type="NCBIfam" id="NF001381">
    <property type="entry name" value="PRK00279.1-3"/>
    <property type="match status" value="1"/>
</dbReference>
<proteinExistence type="inferred from homology"/>
<evidence type="ECO:0000256" key="7">
    <source>
        <dbReference type="RuleBase" id="RU003331"/>
    </source>
</evidence>
<dbReference type="HAMAP" id="MF_00235">
    <property type="entry name" value="Adenylate_kinase_Adk"/>
    <property type="match status" value="1"/>
</dbReference>
<reference evidence="8" key="1">
    <citation type="submission" date="2019-11" db="EMBL/GenBank/DDBJ databases">
        <title>Genomic insights into an expanded diversity of filamentous marine cyanobacteria reveals the extraordinary biosynthetic potential of Moorea and Okeania.</title>
        <authorList>
            <person name="Ferreira Leao T."/>
            <person name="Wang M."/>
            <person name="Moss N."/>
            <person name="Da Silva R."/>
            <person name="Sanders J."/>
            <person name="Nurk S."/>
            <person name="Gurevich A."/>
            <person name="Humphrey G."/>
            <person name="Reher R."/>
            <person name="Zhu Q."/>
            <person name="Belda-Ferre P."/>
            <person name="Glukhov E."/>
            <person name="Rex R."/>
            <person name="Dorrestein P.C."/>
            <person name="Knight R."/>
            <person name="Pevzner P."/>
            <person name="Gerwick W.H."/>
            <person name="Gerwick L."/>
        </authorList>
    </citation>
    <scope>NUCLEOTIDE SEQUENCE</scope>
    <source>
        <strain evidence="8">SIO1C4</strain>
    </source>
</reference>
<dbReference type="CDD" id="cd01428">
    <property type="entry name" value="ADK"/>
    <property type="match status" value="1"/>
</dbReference>
<dbReference type="EC" id="2.7.4.3" evidence="5 7"/>
<feature type="binding site" evidence="5">
    <location>
        <begin position="57"/>
        <end position="59"/>
    </location>
    <ligand>
        <name>AMP</name>
        <dbReference type="ChEBI" id="CHEBI:456215"/>
    </ligand>
</feature>
<keyword evidence="2 5" id="KW-0545">Nucleotide biosynthesis</keyword>
<dbReference type="GO" id="GO:0044209">
    <property type="term" value="P:AMP salvage"/>
    <property type="evidence" value="ECO:0007669"/>
    <property type="project" value="UniProtKB-UniRule"/>
</dbReference>
<dbReference type="NCBIfam" id="NF011104">
    <property type="entry name" value="PRK14531.1"/>
    <property type="match status" value="1"/>
</dbReference>
<evidence type="ECO:0000256" key="5">
    <source>
        <dbReference type="HAMAP-Rule" id="MF_00235"/>
    </source>
</evidence>
<comment type="catalytic activity">
    <reaction evidence="5 7">
        <text>AMP + ATP = 2 ADP</text>
        <dbReference type="Rhea" id="RHEA:12973"/>
        <dbReference type="ChEBI" id="CHEBI:30616"/>
        <dbReference type="ChEBI" id="CHEBI:456215"/>
        <dbReference type="ChEBI" id="CHEBI:456216"/>
        <dbReference type="EC" id="2.7.4.3"/>
    </reaction>
</comment>
<feature type="binding site" evidence="5">
    <location>
        <position position="31"/>
    </location>
    <ligand>
        <name>AMP</name>
        <dbReference type="ChEBI" id="CHEBI:456215"/>
    </ligand>
</feature>
<dbReference type="AlphaFoldDB" id="A0A6B3N947"/>
<feature type="binding site" evidence="5">
    <location>
        <position position="140"/>
    </location>
    <ligand>
        <name>AMP</name>
        <dbReference type="ChEBI" id="CHEBI:456215"/>
    </ligand>
</feature>
<dbReference type="SUPFAM" id="SSF52540">
    <property type="entry name" value="P-loop containing nucleoside triphosphate hydrolases"/>
    <property type="match status" value="1"/>
</dbReference>
<dbReference type="GO" id="GO:0005524">
    <property type="term" value="F:ATP binding"/>
    <property type="evidence" value="ECO:0007669"/>
    <property type="project" value="UniProtKB-UniRule"/>
</dbReference>
<dbReference type="InterPro" id="IPR027417">
    <property type="entry name" value="P-loop_NTPase"/>
</dbReference>
<sequence length="190" mass="21504">MQFTFLGPPGAGKGAQASILTQRWQIPHISTGDILREAIAGKTSLGIQAHTHLETGELVPDILVMALIRECFGKPDMKRGWILDGFPRTIPQAHALDQLLSIFRQPHPTVVYFEIATEVLVERMLARGRRDDNEDAIRRRLEIYQENTAPLIDFYQRRQCLAKINGNLPLGEVTSKLQELLLQYQYSSLV</sequence>
<feature type="binding site" evidence="5">
    <location>
        <position position="127"/>
    </location>
    <ligand>
        <name>ATP</name>
        <dbReference type="ChEBI" id="CHEBI:30616"/>
    </ligand>
</feature>
<comment type="caution">
    <text evidence="8">The sequence shown here is derived from an EMBL/GenBank/DDBJ whole genome shotgun (WGS) entry which is preliminary data.</text>
</comment>
<keyword evidence="3 5" id="KW-0547">Nucleotide-binding</keyword>
<comment type="domain">
    <text evidence="5">Consists of three domains, a large central CORE domain and two small peripheral domains, NMPbind and LID, which undergo movements during catalysis. The LID domain closes over the site of phosphoryl transfer upon ATP binding. Assembling and dissambling the active center during each catalytic cycle provides an effective means to prevent ATP hydrolysis.</text>
</comment>
<comment type="function">
    <text evidence="5">Catalyzes the reversible transfer of the terminal phosphate group between ATP and AMP. Plays an important role in cellular energy homeostasis and in adenine nucleotide metabolism.</text>
</comment>
<comment type="caution">
    <text evidence="5">Lacks conserved residue(s) required for the propagation of feature annotation.</text>
</comment>
<feature type="binding site" evidence="5">
    <location>
        <position position="168"/>
    </location>
    <ligand>
        <name>ATP</name>
        <dbReference type="ChEBI" id="CHEBI:30616"/>
    </ligand>
</feature>
<evidence type="ECO:0000256" key="3">
    <source>
        <dbReference type="ARBA" id="ARBA00022741"/>
    </source>
</evidence>
<dbReference type="InterPro" id="IPR033690">
    <property type="entry name" value="Adenylat_kinase_CS"/>
</dbReference>
<feature type="binding site" evidence="5">
    <location>
        <position position="36"/>
    </location>
    <ligand>
        <name>AMP</name>
        <dbReference type="ChEBI" id="CHEBI:456215"/>
    </ligand>
</feature>
<gene>
    <name evidence="5" type="primary">adk</name>
    <name evidence="8" type="ORF">F6J89_05660</name>
</gene>
<feature type="binding site" evidence="5">
    <location>
        <begin position="85"/>
        <end position="88"/>
    </location>
    <ligand>
        <name>AMP</name>
        <dbReference type="ChEBI" id="CHEBI:456215"/>
    </ligand>
</feature>
<feature type="binding site" evidence="5">
    <location>
        <position position="92"/>
    </location>
    <ligand>
        <name>AMP</name>
        <dbReference type="ChEBI" id="CHEBI:456215"/>
    </ligand>
</feature>
<dbReference type="PRINTS" id="PR00094">
    <property type="entry name" value="ADENYLTKNASE"/>
</dbReference>
<keyword evidence="4 5" id="KW-0418">Kinase</keyword>
<protein>
    <recommendedName>
        <fullName evidence="5 7">Adenylate kinase</fullName>
        <shortName evidence="5">AK</shortName>
        <ecNumber evidence="5 7">2.7.4.3</ecNumber>
    </recommendedName>
    <alternativeName>
        <fullName evidence="5">ATP-AMP transphosphorylase</fullName>
    </alternativeName>
    <alternativeName>
        <fullName evidence="5">ATP:AMP phosphotransferase</fullName>
    </alternativeName>
    <alternativeName>
        <fullName evidence="5">Adenylate monophosphate kinase</fullName>
    </alternativeName>
</protein>
<dbReference type="GO" id="GO:0005737">
    <property type="term" value="C:cytoplasm"/>
    <property type="evidence" value="ECO:0007669"/>
    <property type="project" value="UniProtKB-SubCell"/>
</dbReference>
<dbReference type="PANTHER" id="PTHR23359">
    <property type="entry name" value="NUCLEOTIDE KINASE"/>
    <property type="match status" value="1"/>
</dbReference>
<evidence type="ECO:0000256" key="6">
    <source>
        <dbReference type="RuleBase" id="RU003330"/>
    </source>
</evidence>
<accession>A0A6B3N947</accession>
<dbReference type="UniPathway" id="UPA00588">
    <property type="reaction ID" value="UER00649"/>
</dbReference>
<feature type="region of interest" description="NMP" evidence="5">
    <location>
        <begin position="30"/>
        <end position="59"/>
    </location>
</feature>
<comment type="subunit">
    <text evidence="5 7">Monomer.</text>
</comment>
<evidence type="ECO:0000313" key="8">
    <source>
        <dbReference type="EMBL" id="NER27122.1"/>
    </source>
</evidence>
<feature type="binding site" evidence="5">
    <location>
        <position position="129"/>
    </location>
    <ligand>
        <name>AMP</name>
        <dbReference type="ChEBI" id="CHEBI:456215"/>
    </ligand>
</feature>
<comment type="subcellular location">
    <subcellularLocation>
        <location evidence="5 7">Cytoplasm</location>
    </subcellularLocation>
</comment>
<dbReference type="InterPro" id="IPR000850">
    <property type="entry name" value="Adenylat/UMP-CMP_kin"/>
</dbReference>
<dbReference type="Gene3D" id="3.40.50.300">
    <property type="entry name" value="P-loop containing nucleotide triphosphate hydrolases"/>
    <property type="match status" value="1"/>
</dbReference>
<dbReference type="GO" id="GO:0004017">
    <property type="term" value="F:AMP kinase activity"/>
    <property type="evidence" value="ECO:0007669"/>
    <property type="project" value="UniProtKB-UniRule"/>
</dbReference>
<dbReference type="Pfam" id="PF00406">
    <property type="entry name" value="ADK"/>
    <property type="match status" value="1"/>
</dbReference>
<dbReference type="NCBIfam" id="NF011100">
    <property type="entry name" value="PRK14527.1"/>
    <property type="match status" value="1"/>
</dbReference>
<keyword evidence="5" id="KW-0963">Cytoplasm</keyword>
<comment type="pathway">
    <text evidence="5">Purine metabolism; AMP biosynthesis via salvage pathway; AMP from ADP: step 1/1.</text>
</comment>
<comment type="similarity">
    <text evidence="5 6">Belongs to the adenylate kinase family.</text>
</comment>